<accession>D6XZI5</accession>
<reference evidence="2" key="1">
    <citation type="submission" date="2009-10" db="EMBL/GenBank/DDBJ databases">
        <title>Complete sequence of Bacillus selenitireducens MLS10.</title>
        <authorList>
            <consortium name="US DOE Joint Genome Institute"/>
            <person name="Lucas S."/>
            <person name="Copeland A."/>
            <person name="Lapidus A."/>
            <person name="Glavina del Rio T."/>
            <person name="Dalin E."/>
            <person name="Tice H."/>
            <person name="Bruce D."/>
            <person name="Goodwin L."/>
            <person name="Pitluck S."/>
            <person name="Sims D."/>
            <person name="Brettin T."/>
            <person name="Detter J.C."/>
            <person name="Han C."/>
            <person name="Larimer F."/>
            <person name="Land M."/>
            <person name="Hauser L."/>
            <person name="Kyrpides N."/>
            <person name="Ovchinnikova G."/>
            <person name="Stolz J."/>
        </authorList>
    </citation>
    <scope>NUCLEOTIDE SEQUENCE [LARGE SCALE GENOMIC DNA]</scope>
    <source>
        <strain evidence="2">MLS10</strain>
    </source>
</reference>
<dbReference type="EMBL" id="CP001791">
    <property type="protein sequence ID" value="ADH98359.1"/>
    <property type="molecule type" value="Genomic_DNA"/>
</dbReference>
<dbReference type="HOGENOM" id="CLU_1727680_0_0_9"/>
<dbReference type="KEGG" id="bse:Bsel_0831"/>
<dbReference type="Proteomes" id="UP000000271">
    <property type="component" value="Chromosome"/>
</dbReference>
<dbReference type="AlphaFoldDB" id="D6XZI5"/>
<organism evidence="2 3">
    <name type="scientific">Bacillus selenitireducens (strain ATCC 700615 / DSM 15326 / MLS10)</name>
    <dbReference type="NCBI Taxonomy" id="439292"/>
    <lineage>
        <taxon>Bacteria</taxon>
        <taxon>Bacillati</taxon>
        <taxon>Bacillota</taxon>
        <taxon>Bacilli</taxon>
        <taxon>Bacillales</taxon>
        <taxon>Bacillaceae</taxon>
        <taxon>Salisediminibacterium</taxon>
    </lineage>
</organism>
<feature type="transmembrane region" description="Helical" evidence="1">
    <location>
        <begin position="37"/>
        <end position="56"/>
    </location>
</feature>
<evidence type="ECO:0000313" key="3">
    <source>
        <dbReference type="Proteomes" id="UP000000271"/>
    </source>
</evidence>
<keyword evidence="1" id="KW-0812">Transmembrane</keyword>
<gene>
    <name evidence="2" type="ordered locus">Bsel_0831</name>
</gene>
<proteinExistence type="predicted"/>
<keyword evidence="3" id="KW-1185">Reference proteome</keyword>
<dbReference type="RefSeq" id="WP_013171786.1">
    <property type="nucleotide sequence ID" value="NC_014219.1"/>
</dbReference>
<sequence length="151" mass="17041">MTVSRRSNLTLILWFLFAVLIVGVASAMFSTVAGNSLIVLVPGSGMLVLLGVVFLLSRREKVAFNKSKLNYQPVLGSVESVSFHKVDRVRMYQQEKKVVVGDHRSWSWWLSFYDQNGRKLTSFDVKILNQEALQKLTGILESHGLTIIKNK</sequence>
<keyword evidence="1" id="KW-0472">Membrane</keyword>
<evidence type="ECO:0000313" key="2">
    <source>
        <dbReference type="EMBL" id="ADH98359.1"/>
    </source>
</evidence>
<name>D6XZI5_BACIE</name>
<evidence type="ECO:0000256" key="1">
    <source>
        <dbReference type="SAM" id="Phobius"/>
    </source>
</evidence>
<keyword evidence="1" id="KW-1133">Transmembrane helix</keyword>
<dbReference type="STRING" id="439292.Bsel_0831"/>
<protein>
    <submittedName>
        <fullName evidence="2">Uncharacterized protein</fullName>
    </submittedName>
</protein>